<dbReference type="AlphaFoldDB" id="A0A699I4M4"/>
<accession>A0A699I4M4</accession>
<gene>
    <name evidence="2" type="ORF">Tci_464666</name>
</gene>
<comment type="caution">
    <text evidence="2">The sequence shown here is derived from an EMBL/GenBank/DDBJ whole genome shotgun (WGS) entry which is preliminary data.</text>
</comment>
<organism evidence="2">
    <name type="scientific">Tanacetum cinerariifolium</name>
    <name type="common">Dalmatian daisy</name>
    <name type="synonym">Chrysanthemum cinerariifolium</name>
    <dbReference type="NCBI Taxonomy" id="118510"/>
    <lineage>
        <taxon>Eukaryota</taxon>
        <taxon>Viridiplantae</taxon>
        <taxon>Streptophyta</taxon>
        <taxon>Embryophyta</taxon>
        <taxon>Tracheophyta</taxon>
        <taxon>Spermatophyta</taxon>
        <taxon>Magnoliopsida</taxon>
        <taxon>eudicotyledons</taxon>
        <taxon>Gunneridae</taxon>
        <taxon>Pentapetalae</taxon>
        <taxon>asterids</taxon>
        <taxon>campanulids</taxon>
        <taxon>Asterales</taxon>
        <taxon>Asteraceae</taxon>
        <taxon>Asteroideae</taxon>
        <taxon>Anthemideae</taxon>
        <taxon>Anthemidinae</taxon>
        <taxon>Tanacetum</taxon>
    </lineage>
</organism>
<dbReference type="Pfam" id="PF08523">
    <property type="entry name" value="MBF1"/>
    <property type="match status" value="1"/>
</dbReference>
<proteinExistence type="predicted"/>
<dbReference type="InterPro" id="IPR013729">
    <property type="entry name" value="MBF1_N"/>
</dbReference>
<sequence>MSQDWEPVVLYKSKPKLSQTLRDTKSINQALRAMTQVETIQKHDGGTNKKGPGTAVYAMKLDEAAVYARKY</sequence>
<reference evidence="2" key="1">
    <citation type="journal article" date="2019" name="Sci. Rep.">
        <title>Draft genome of Tanacetum cinerariifolium, the natural source of mosquito coil.</title>
        <authorList>
            <person name="Yamashiro T."/>
            <person name="Shiraishi A."/>
            <person name="Satake H."/>
            <person name="Nakayama K."/>
        </authorList>
    </citation>
    <scope>NUCLEOTIDE SEQUENCE</scope>
</reference>
<evidence type="ECO:0000313" key="2">
    <source>
        <dbReference type="EMBL" id="GEY92692.1"/>
    </source>
</evidence>
<name>A0A699I4M4_TANCI</name>
<evidence type="ECO:0000259" key="1">
    <source>
        <dbReference type="Pfam" id="PF08523"/>
    </source>
</evidence>
<feature type="domain" description="Multiprotein bridging factor 1 N-terminal" evidence="1">
    <location>
        <begin position="3"/>
        <end position="63"/>
    </location>
</feature>
<dbReference type="EMBL" id="BKCJ010223194">
    <property type="protein sequence ID" value="GEY92692.1"/>
    <property type="molecule type" value="Genomic_DNA"/>
</dbReference>
<protein>
    <submittedName>
        <fullName evidence="2">Multiprotein-bridging factor 1c</fullName>
    </submittedName>
</protein>